<evidence type="ECO:0000313" key="3">
    <source>
        <dbReference type="EMBL" id="KAK4089526.1"/>
    </source>
</evidence>
<feature type="region of interest" description="Disordered" evidence="1">
    <location>
        <begin position="34"/>
        <end position="61"/>
    </location>
</feature>
<dbReference type="AlphaFoldDB" id="A0A2U3E7R8"/>
<evidence type="ECO:0000313" key="5">
    <source>
        <dbReference type="Proteomes" id="UP000245956"/>
    </source>
</evidence>
<keyword evidence="6" id="KW-1185">Reference proteome</keyword>
<feature type="compositionally biased region" description="Polar residues" evidence="1">
    <location>
        <begin position="44"/>
        <end position="53"/>
    </location>
</feature>
<evidence type="ECO:0000313" key="6">
    <source>
        <dbReference type="Proteomes" id="UP001287286"/>
    </source>
</evidence>
<dbReference type="Proteomes" id="UP000245956">
    <property type="component" value="Unassembled WGS sequence"/>
</dbReference>
<dbReference type="EMBL" id="JAWRVI010000019">
    <property type="protein sequence ID" value="KAK4089526.1"/>
    <property type="molecule type" value="Genomic_DNA"/>
</dbReference>
<reference evidence="3" key="3">
    <citation type="submission" date="2023-11" db="EMBL/GenBank/DDBJ databases">
        <authorList>
            <person name="Beijen E."/>
            <person name="Ohm R.A."/>
        </authorList>
    </citation>
    <scope>NUCLEOTIDE SEQUENCE</scope>
    <source>
        <strain evidence="3">CBS 150709</strain>
    </source>
</reference>
<feature type="chain" id="PRO_5015545450" evidence="2">
    <location>
        <begin position="18"/>
        <end position="116"/>
    </location>
</feature>
<evidence type="ECO:0000256" key="1">
    <source>
        <dbReference type="SAM" id="MobiDB-lite"/>
    </source>
</evidence>
<dbReference type="EMBL" id="LCWV01000009">
    <property type="protein sequence ID" value="PWI70568.1"/>
    <property type="molecule type" value="Genomic_DNA"/>
</dbReference>
<evidence type="ECO:0000256" key="2">
    <source>
        <dbReference type="SAM" id="SignalP"/>
    </source>
</evidence>
<protein>
    <submittedName>
        <fullName evidence="4">Uncharacterized protein</fullName>
    </submittedName>
</protein>
<sequence length="116" mass="12238">MKASIAISTLIQGLAIATPVKVPETEGAQFLEGVTDEPGAKATTGDTLSTEQRASAGKSAMGMPGLPRECFTANKLRVACGLLYNHCREVALQENGQPEATSEKFLACITENLNKQ</sequence>
<reference evidence="3 6" key="4">
    <citation type="journal article" date="2024" name="Microbiol. Resour. Announc.">
        <title>Genome annotations for the ascomycete fungi Trichoderma harzianum, Trichoderma aggressivum, and Purpureocillium lilacinum.</title>
        <authorList>
            <person name="Beijen E.P.W."/>
            <person name="Ohm R.A."/>
        </authorList>
    </citation>
    <scope>NUCLEOTIDE SEQUENCE [LARGE SCALE GENOMIC DNA]</scope>
    <source>
        <strain evidence="3 6">CBS 150709</strain>
    </source>
</reference>
<reference evidence="4" key="1">
    <citation type="submission" date="2015-05" db="EMBL/GenBank/DDBJ databases">
        <authorList>
            <person name="Wang D.B."/>
            <person name="Wang M."/>
        </authorList>
    </citation>
    <scope>NUCLEOTIDE SEQUENCE</scope>
    <source>
        <strain evidence="4">36-1</strain>
    </source>
</reference>
<proteinExistence type="predicted"/>
<gene>
    <name evidence="4" type="ORF">PCL_12967</name>
    <name evidence="3" type="ORF">Purlil1_6095</name>
</gene>
<evidence type="ECO:0000313" key="4">
    <source>
        <dbReference type="EMBL" id="PWI70568.1"/>
    </source>
</evidence>
<name>A0A2U3E7R8_PURLI</name>
<comment type="caution">
    <text evidence="4">The sequence shown here is derived from an EMBL/GenBank/DDBJ whole genome shotgun (WGS) entry which is preliminary data.</text>
</comment>
<organism evidence="4 5">
    <name type="scientific">Purpureocillium lilacinum</name>
    <name type="common">Paecilomyces lilacinus</name>
    <dbReference type="NCBI Taxonomy" id="33203"/>
    <lineage>
        <taxon>Eukaryota</taxon>
        <taxon>Fungi</taxon>
        <taxon>Dikarya</taxon>
        <taxon>Ascomycota</taxon>
        <taxon>Pezizomycotina</taxon>
        <taxon>Sordariomycetes</taxon>
        <taxon>Hypocreomycetidae</taxon>
        <taxon>Hypocreales</taxon>
        <taxon>Ophiocordycipitaceae</taxon>
        <taxon>Purpureocillium</taxon>
    </lineage>
</organism>
<accession>A0A2U3E7R8</accession>
<keyword evidence="2" id="KW-0732">Signal</keyword>
<dbReference type="Proteomes" id="UP001287286">
    <property type="component" value="Unassembled WGS sequence"/>
</dbReference>
<reference evidence="4 5" key="2">
    <citation type="journal article" date="2016" name="Front. Microbiol.">
        <title>Genome and transcriptome sequences reveal the specific parasitism of the nematophagous Purpureocillium lilacinum 36-1.</title>
        <authorList>
            <person name="Xie J."/>
            <person name="Li S."/>
            <person name="Mo C."/>
            <person name="Xiao X."/>
            <person name="Peng D."/>
            <person name="Wang G."/>
            <person name="Xiao Y."/>
        </authorList>
    </citation>
    <scope>NUCLEOTIDE SEQUENCE [LARGE SCALE GENOMIC DNA]</scope>
    <source>
        <strain evidence="4 5">36-1</strain>
    </source>
</reference>
<feature type="signal peptide" evidence="2">
    <location>
        <begin position="1"/>
        <end position="17"/>
    </location>
</feature>